<sequence>MPLGWHLSELNHAASKLGVELFFADYESLTAEIESTGPRTRATCRSVEMDRPVSMCFDEFDCVFTRTMPAGSTEQLVYRLATLHDEYYRRRKKGQPSSFVNPPAALELAIDKYATLARVSRMGILTPATVVTQSRAEAMDAFDRLGGDVVVKPIFGGEGRGVMRISDKELAWTAFTALQQIGAVFYVQQFCPPGGTDIRLLVIGDEVYAIKRVCKDDFRTNVRAGGKPERIECIAPWRQLALQVCREFELAFAAVDLVELNHNAGYCLMEVNAIPGWKSAQSALPVCVAEQIVSVLKSRSV</sequence>
<keyword evidence="1" id="KW-0479">Metal-binding</keyword>
<comment type="caution">
    <text evidence="6">The sequence shown here is derived from an EMBL/GenBank/DDBJ whole genome shotgun (WGS) entry which is preliminary data.</text>
</comment>
<dbReference type="SUPFAM" id="SSF56059">
    <property type="entry name" value="Glutathione synthetase ATP-binding domain-like"/>
    <property type="match status" value="1"/>
</dbReference>
<dbReference type="InterPro" id="IPR004666">
    <property type="entry name" value="Rp_bS6_RimK/Lys_biosynth_LsyX"/>
</dbReference>
<accession>M5UC61</accession>
<feature type="domain" description="ATP-grasp" evidence="5">
    <location>
        <begin position="116"/>
        <end position="297"/>
    </location>
</feature>
<reference evidence="6 7" key="1">
    <citation type="journal article" date="2013" name="Mar. Genomics">
        <title>Expression of sulfatases in Rhodopirellula baltica and the diversity of sulfatases in the genus Rhodopirellula.</title>
        <authorList>
            <person name="Wegner C.E."/>
            <person name="Richter-Heitmann T."/>
            <person name="Klindworth A."/>
            <person name="Klockow C."/>
            <person name="Richter M."/>
            <person name="Achstetter T."/>
            <person name="Glockner F.O."/>
            <person name="Harder J."/>
        </authorList>
    </citation>
    <scope>NUCLEOTIDE SEQUENCE [LARGE SCALE GENOMIC DNA]</scope>
    <source>
        <strain evidence="6 7">SM41</strain>
    </source>
</reference>
<dbReference type="GO" id="GO:0046872">
    <property type="term" value="F:metal ion binding"/>
    <property type="evidence" value="ECO:0007669"/>
    <property type="project" value="UniProtKB-KW"/>
</dbReference>
<dbReference type="EMBL" id="ANOH01000341">
    <property type="protein sequence ID" value="EMI53588.1"/>
    <property type="molecule type" value="Genomic_DNA"/>
</dbReference>
<dbReference type="PANTHER" id="PTHR21621:SF0">
    <property type="entry name" value="BETA-CITRYLGLUTAMATE SYNTHASE B-RELATED"/>
    <property type="match status" value="1"/>
</dbReference>
<proteinExistence type="predicted"/>
<dbReference type="NCBIfam" id="TIGR00768">
    <property type="entry name" value="rimK_fam"/>
    <property type="match status" value="1"/>
</dbReference>
<dbReference type="PATRIC" id="fig|1263870.3.peg.5212"/>
<keyword evidence="6" id="KW-0436">Ligase</keyword>
<dbReference type="PANTHER" id="PTHR21621">
    <property type="entry name" value="RIBOSOMAL PROTEIN S6 MODIFICATION PROTEIN"/>
    <property type="match status" value="1"/>
</dbReference>
<evidence type="ECO:0000256" key="3">
    <source>
        <dbReference type="ARBA" id="ARBA00022840"/>
    </source>
</evidence>
<dbReference type="InterPro" id="IPR013651">
    <property type="entry name" value="ATP-grasp_RimK-type"/>
</dbReference>
<evidence type="ECO:0000256" key="4">
    <source>
        <dbReference type="PROSITE-ProRule" id="PRU00409"/>
    </source>
</evidence>
<keyword evidence="7" id="KW-1185">Reference proteome</keyword>
<dbReference type="Pfam" id="PF08443">
    <property type="entry name" value="RimK"/>
    <property type="match status" value="1"/>
</dbReference>
<evidence type="ECO:0000256" key="1">
    <source>
        <dbReference type="ARBA" id="ARBA00022723"/>
    </source>
</evidence>
<dbReference type="GO" id="GO:0005737">
    <property type="term" value="C:cytoplasm"/>
    <property type="evidence" value="ECO:0007669"/>
    <property type="project" value="TreeGrafter"/>
</dbReference>
<name>M5UC61_9BACT</name>
<keyword evidence="2 4" id="KW-0547">Nucleotide-binding</keyword>
<keyword evidence="3 4" id="KW-0067">ATP-binding</keyword>
<dbReference type="GO" id="GO:0018169">
    <property type="term" value="F:ribosomal S6-glutamic acid ligase activity"/>
    <property type="evidence" value="ECO:0007669"/>
    <property type="project" value="TreeGrafter"/>
</dbReference>
<dbReference type="InterPro" id="IPR013815">
    <property type="entry name" value="ATP_grasp_subdomain_1"/>
</dbReference>
<evidence type="ECO:0000256" key="2">
    <source>
        <dbReference type="ARBA" id="ARBA00022741"/>
    </source>
</evidence>
<evidence type="ECO:0000313" key="7">
    <source>
        <dbReference type="Proteomes" id="UP000011885"/>
    </source>
</evidence>
<dbReference type="AlphaFoldDB" id="M5UC61"/>
<organism evidence="6 7">
    <name type="scientific">Rhodopirellula sallentina SM41</name>
    <dbReference type="NCBI Taxonomy" id="1263870"/>
    <lineage>
        <taxon>Bacteria</taxon>
        <taxon>Pseudomonadati</taxon>
        <taxon>Planctomycetota</taxon>
        <taxon>Planctomycetia</taxon>
        <taxon>Pirellulales</taxon>
        <taxon>Pirellulaceae</taxon>
        <taxon>Rhodopirellula</taxon>
    </lineage>
</organism>
<dbReference type="Gene3D" id="3.30.1490.20">
    <property type="entry name" value="ATP-grasp fold, A domain"/>
    <property type="match status" value="1"/>
</dbReference>
<evidence type="ECO:0000259" key="5">
    <source>
        <dbReference type="PROSITE" id="PS50975"/>
    </source>
</evidence>
<dbReference type="PROSITE" id="PS50975">
    <property type="entry name" value="ATP_GRASP"/>
    <property type="match status" value="1"/>
</dbReference>
<dbReference type="Proteomes" id="UP000011885">
    <property type="component" value="Unassembled WGS sequence"/>
</dbReference>
<gene>
    <name evidence="6" type="ORF">RSSM_04928</name>
</gene>
<dbReference type="Gene3D" id="3.40.50.20">
    <property type="match status" value="1"/>
</dbReference>
<protein>
    <submittedName>
        <fullName evidence="6">Alpha-L-glutamate ligase, RimK family</fullName>
    </submittedName>
</protein>
<dbReference type="InterPro" id="IPR011761">
    <property type="entry name" value="ATP-grasp"/>
</dbReference>
<dbReference type="GO" id="GO:0005524">
    <property type="term" value="F:ATP binding"/>
    <property type="evidence" value="ECO:0007669"/>
    <property type="project" value="UniProtKB-UniRule"/>
</dbReference>
<dbReference type="GO" id="GO:0009432">
    <property type="term" value="P:SOS response"/>
    <property type="evidence" value="ECO:0007669"/>
    <property type="project" value="TreeGrafter"/>
</dbReference>
<evidence type="ECO:0000313" key="6">
    <source>
        <dbReference type="EMBL" id="EMI53588.1"/>
    </source>
</evidence>
<dbReference type="Gene3D" id="3.30.470.20">
    <property type="entry name" value="ATP-grasp fold, B domain"/>
    <property type="match status" value="1"/>
</dbReference>